<dbReference type="AlphaFoldDB" id="A0A151T8I5"/>
<evidence type="ECO:0000313" key="15">
    <source>
        <dbReference type="EMBL" id="KYP63325.1"/>
    </source>
</evidence>
<dbReference type="OMA" id="TDFRAAN"/>
<gene>
    <name evidence="15" type="ORF">KK1_017894</name>
</gene>
<feature type="binding site" evidence="12">
    <location>
        <position position="107"/>
    </location>
    <ligand>
        <name>Mn(2+)</name>
        <dbReference type="ChEBI" id="CHEBI:29035"/>
    </ligand>
</feature>
<evidence type="ECO:0000256" key="6">
    <source>
        <dbReference type="ARBA" id="ARBA00022525"/>
    </source>
</evidence>
<sequence length="207" mass="22493">MTLNSIIYILFHLLVPALDTFSNTLAVAGDPDIIYDFASPQNYSVNGSFFTYTDLRGVLDQIPLSFKATKVTLVEFPALNGQSISYAIFQYPGGSINPPHIHPRAAELLFLVSGSLQVGFVDTKRTLYTQNLKPGDVFIFPKGLIHYQYNPQSVSATAISAFGSANAGTVSIPLSIFSTGIDDVILAKAFKTDTYTVKKIRSGLNKS</sequence>
<feature type="domain" description="Cupin type-1" evidence="14">
    <location>
        <begin position="56"/>
        <end position="198"/>
    </location>
</feature>
<reference evidence="15 16" key="1">
    <citation type="journal article" date="2012" name="Nat. Biotechnol.">
        <title>Draft genome sequence of pigeonpea (Cajanus cajan), an orphan legume crop of resource-poor farmers.</title>
        <authorList>
            <person name="Varshney R.K."/>
            <person name="Chen W."/>
            <person name="Li Y."/>
            <person name="Bharti A.K."/>
            <person name="Saxena R.K."/>
            <person name="Schlueter J.A."/>
            <person name="Donoghue M.T."/>
            <person name="Azam S."/>
            <person name="Fan G."/>
            <person name="Whaley A.M."/>
            <person name="Farmer A.D."/>
            <person name="Sheridan J."/>
            <person name="Iwata A."/>
            <person name="Tuteja R."/>
            <person name="Penmetsa R.V."/>
            <person name="Wu W."/>
            <person name="Upadhyaya H.D."/>
            <person name="Yang S.P."/>
            <person name="Shah T."/>
            <person name="Saxena K.B."/>
            <person name="Michael T."/>
            <person name="McCombie W.R."/>
            <person name="Yang B."/>
            <person name="Zhang G."/>
            <person name="Yang H."/>
            <person name="Wang J."/>
            <person name="Spillane C."/>
            <person name="Cook D.R."/>
            <person name="May G.D."/>
            <person name="Xu X."/>
            <person name="Jackson S.A."/>
        </authorList>
    </citation>
    <scope>NUCLEOTIDE SEQUENCE [LARGE SCALE GENOMIC DNA]</scope>
    <source>
        <strain evidence="16">cv. Asha</strain>
    </source>
</reference>
<comment type="subunit">
    <text evidence="4">Oligomer (believed to be a pentamer but probably hexamer).</text>
</comment>
<feature type="binding site" evidence="11">
    <location>
        <position position="107"/>
    </location>
    <ligand>
        <name>oxalate</name>
        <dbReference type="ChEBI" id="CHEBI:30623"/>
    </ligand>
</feature>
<evidence type="ECO:0000256" key="9">
    <source>
        <dbReference type="ARBA" id="ARBA00023180"/>
    </source>
</evidence>
<dbReference type="Proteomes" id="UP000075243">
    <property type="component" value="Chromosome 7"/>
</dbReference>
<dbReference type="GO" id="GO:0048046">
    <property type="term" value="C:apoplast"/>
    <property type="evidence" value="ECO:0007669"/>
    <property type="project" value="UniProtKB-SubCell"/>
</dbReference>
<keyword evidence="7 11" id="KW-0479">Metal-binding</keyword>
<dbReference type="Gene3D" id="2.60.120.10">
    <property type="entry name" value="Jelly Rolls"/>
    <property type="match status" value="1"/>
</dbReference>
<feature type="binding site" evidence="12">
    <location>
        <position position="100"/>
    </location>
    <ligand>
        <name>Mn(2+)</name>
        <dbReference type="ChEBI" id="CHEBI:29035"/>
    </ligand>
</feature>
<feature type="binding site" evidence="11">
    <location>
        <position position="97"/>
    </location>
    <ligand>
        <name>oxalate</name>
        <dbReference type="ChEBI" id="CHEBI:30623"/>
    </ligand>
</feature>
<evidence type="ECO:0000256" key="7">
    <source>
        <dbReference type="ARBA" id="ARBA00022723"/>
    </source>
</evidence>
<feature type="chain" id="PRO_5019611544" description="Germin-like protein" evidence="13">
    <location>
        <begin position="21"/>
        <end position="207"/>
    </location>
</feature>
<dbReference type="InterPro" id="IPR006045">
    <property type="entry name" value="Cupin_1"/>
</dbReference>
<keyword evidence="9" id="KW-0325">Glycoprotein</keyword>
<comment type="subcellular location">
    <subcellularLocation>
        <location evidence="2 13">Secreted</location>
        <location evidence="2 13">Extracellular space</location>
        <location evidence="2 13">Apoplast</location>
    </subcellularLocation>
</comment>
<dbReference type="SUPFAM" id="SSF51182">
    <property type="entry name" value="RmlC-like cupins"/>
    <property type="match status" value="1"/>
</dbReference>
<dbReference type="PRINTS" id="PR00325">
    <property type="entry name" value="GERMIN"/>
</dbReference>
<evidence type="ECO:0000256" key="12">
    <source>
        <dbReference type="PIRSR" id="PIRSR601929-2"/>
    </source>
</evidence>
<accession>A0A151T8I5</accession>
<evidence type="ECO:0000256" key="11">
    <source>
        <dbReference type="PIRSR" id="PIRSR601929-1"/>
    </source>
</evidence>
<dbReference type="OrthoDB" id="1546383at2759"/>
<dbReference type="SMART" id="SM00835">
    <property type="entry name" value="Cupin_1"/>
    <property type="match status" value="1"/>
</dbReference>
<evidence type="ECO:0000256" key="1">
    <source>
        <dbReference type="ARBA" id="ARBA00003629"/>
    </source>
</evidence>
<keyword evidence="16" id="KW-1185">Reference proteome</keyword>
<feature type="binding site" evidence="12">
    <location>
        <position position="146"/>
    </location>
    <ligand>
        <name>Mn(2+)</name>
        <dbReference type="ChEBI" id="CHEBI:29035"/>
    </ligand>
</feature>
<feature type="binding site" evidence="12">
    <location>
        <position position="102"/>
    </location>
    <ligand>
        <name>Mn(2+)</name>
        <dbReference type="ChEBI" id="CHEBI:29035"/>
    </ligand>
</feature>
<keyword evidence="10 11" id="KW-0464">Manganese</keyword>
<dbReference type="InterPro" id="IPR011051">
    <property type="entry name" value="RmlC_Cupin_sf"/>
</dbReference>
<evidence type="ECO:0000256" key="2">
    <source>
        <dbReference type="ARBA" id="ARBA00004271"/>
    </source>
</evidence>
<comment type="function">
    <text evidence="1">May play a role in plant defense. Probably has no oxalate oxidase activity even if the active site is conserved.</text>
</comment>
<dbReference type="Gramene" id="C.cajan_17381.t">
    <property type="protein sequence ID" value="C.cajan_17381.t.cds1"/>
    <property type="gene ID" value="C.cajan_17381"/>
</dbReference>
<evidence type="ECO:0000256" key="10">
    <source>
        <dbReference type="ARBA" id="ARBA00023211"/>
    </source>
</evidence>
<feature type="binding site" evidence="11">
    <location>
        <position position="102"/>
    </location>
    <ligand>
        <name>oxalate</name>
        <dbReference type="ChEBI" id="CHEBI:30623"/>
    </ligand>
</feature>
<proteinExistence type="inferred from homology"/>
<keyword evidence="5 13" id="KW-0052">Apoplast</keyword>
<evidence type="ECO:0000313" key="16">
    <source>
        <dbReference type="Proteomes" id="UP000075243"/>
    </source>
</evidence>
<dbReference type="FunFam" id="2.60.120.10:FF:000098">
    <property type="entry name" value="Germin-like protein 9-3"/>
    <property type="match status" value="1"/>
</dbReference>
<keyword evidence="6 13" id="KW-0964">Secreted</keyword>
<dbReference type="GO" id="GO:0030145">
    <property type="term" value="F:manganese ion binding"/>
    <property type="evidence" value="ECO:0007669"/>
    <property type="project" value="UniProtKB-UniRule"/>
</dbReference>
<evidence type="ECO:0000256" key="5">
    <source>
        <dbReference type="ARBA" id="ARBA00022523"/>
    </source>
</evidence>
<name>A0A151T8I5_CAJCA</name>
<dbReference type="EMBL" id="CM003609">
    <property type="protein sequence ID" value="KYP63325.1"/>
    <property type="molecule type" value="Genomic_DNA"/>
</dbReference>
<evidence type="ECO:0000256" key="8">
    <source>
        <dbReference type="ARBA" id="ARBA00022729"/>
    </source>
</evidence>
<dbReference type="InterPro" id="IPR001929">
    <property type="entry name" value="Germin"/>
</dbReference>
<protein>
    <recommendedName>
        <fullName evidence="13">Germin-like protein</fullName>
    </recommendedName>
</protein>
<dbReference type="PANTHER" id="PTHR31238">
    <property type="entry name" value="GERMIN-LIKE PROTEIN SUBFAMILY 3 MEMBER 3"/>
    <property type="match status" value="1"/>
</dbReference>
<evidence type="ECO:0000256" key="13">
    <source>
        <dbReference type="RuleBase" id="RU366015"/>
    </source>
</evidence>
<keyword evidence="8 13" id="KW-0732">Signal</keyword>
<organism evidence="15 16">
    <name type="scientific">Cajanus cajan</name>
    <name type="common">Pigeon pea</name>
    <name type="synonym">Cajanus indicus</name>
    <dbReference type="NCBI Taxonomy" id="3821"/>
    <lineage>
        <taxon>Eukaryota</taxon>
        <taxon>Viridiplantae</taxon>
        <taxon>Streptophyta</taxon>
        <taxon>Embryophyta</taxon>
        <taxon>Tracheophyta</taxon>
        <taxon>Spermatophyta</taxon>
        <taxon>Magnoliopsida</taxon>
        <taxon>eudicotyledons</taxon>
        <taxon>Gunneridae</taxon>
        <taxon>Pentapetalae</taxon>
        <taxon>rosids</taxon>
        <taxon>fabids</taxon>
        <taxon>Fabales</taxon>
        <taxon>Fabaceae</taxon>
        <taxon>Papilionoideae</taxon>
        <taxon>50 kb inversion clade</taxon>
        <taxon>NPAAA clade</taxon>
        <taxon>indigoferoid/millettioid clade</taxon>
        <taxon>Phaseoleae</taxon>
        <taxon>Cajanus</taxon>
    </lineage>
</organism>
<dbReference type="InterPro" id="IPR014710">
    <property type="entry name" value="RmlC-like_jellyroll"/>
</dbReference>
<evidence type="ECO:0000256" key="4">
    <source>
        <dbReference type="ARBA" id="ARBA00011268"/>
    </source>
</evidence>
<feature type="signal peptide" evidence="13">
    <location>
        <begin position="1"/>
        <end position="20"/>
    </location>
</feature>
<evidence type="ECO:0000259" key="14">
    <source>
        <dbReference type="SMART" id="SM00835"/>
    </source>
</evidence>
<dbReference type="CDD" id="cd02241">
    <property type="entry name" value="cupin_OxOx"/>
    <property type="match status" value="1"/>
</dbReference>
<dbReference type="Pfam" id="PF00190">
    <property type="entry name" value="Cupin_1"/>
    <property type="match status" value="1"/>
</dbReference>
<comment type="similarity">
    <text evidence="3 13">Belongs to the germin family.</text>
</comment>
<evidence type="ECO:0000256" key="3">
    <source>
        <dbReference type="ARBA" id="ARBA00007456"/>
    </source>
</evidence>